<evidence type="ECO:0000259" key="13">
    <source>
        <dbReference type="Pfam" id="PF08029"/>
    </source>
</evidence>
<reference evidence="14 15" key="1">
    <citation type="submission" date="2011-06" db="EMBL/GenBank/DDBJ databases">
        <authorList>
            <person name="Muzny D."/>
            <person name="Qin X."/>
            <person name="Deng J."/>
            <person name="Jiang H."/>
            <person name="Liu Y."/>
            <person name="Qu J."/>
            <person name="Song X.-Z."/>
            <person name="Zhang L."/>
            <person name="Thornton R."/>
            <person name="Coyle M."/>
            <person name="Francisco L."/>
            <person name="Jackson L."/>
            <person name="Javaid M."/>
            <person name="Korchina V."/>
            <person name="Kovar C."/>
            <person name="Mata R."/>
            <person name="Mathew T."/>
            <person name="Ngo R."/>
            <person name="Nguyen L."/>
            <person name="Nguyen N."/>
            <person name="Okwuonu G."/>
            <person name="Ongeri F."/>
            <person name="Pham C."/>
            <person name="Simmons D."/>
            <person name="Wilczek-Boney K."/>
            <person name="Hale W."/>
            <person name="Jakkamsetti A."/>
            <person name="Pham P."/>
            <person name="Ruth R."/>
            <person name="San Lucas F."/>
            <person name="Warren J."/>
            <person name="Zhang J."/>
            <person name="Zhao Z."/>
            <person name="Zhou C."/>
            <person name="Zhu D."/>
            <person name="Lee S."/>
            <person name="Bess C."/>
            <person name="Blankenburg K."/>
            <person name="Forbes L."/>
            <person name="Fu Q."/>
            <person name="Gubbala S."/>
            <person name="Hirani K."/>
            <person name="Jayaseelan J.C."/>
            <person name="Lara F."/>
            <person name="Munidasa M."/>
            <person name="Palculict T."/>
            <person name="Patil S."/>
            <person name="Pu L.-L."/>
            <person name="Saada N."/>
            <person name="Tang L."/>
            <person name="Weissenberger G."/>
            <person name="Zhu Y."/>
            <person name="Hemphill L."/>
            <person name="Shang Y."/>
            <person name="Youmans B."/>
            <person name="Ayvaz T."/>
            <person name="Ross M."/>
            <person name="Santibanez J."/>
            <person name="Aqrawi P."/>
            <person name="Gross S."/>
            <person name="Joshi V."/>
            <person name="Fowler G."/>
            <person name="Nazareth L."/>
            <person name="Reid J."/>
            <person name="Worley K."/>
            <person name="Petrosino J."/>
            <person name="Highlander S."/>
            <person name="Gibbs R."/>
        </authorList>
    </citation>
    <scope>NUCLEOTIDE SEQUENCE [LARGE SCALE GENOMIC DNA]</scope>
    <source>
        <strain evidence="14 15">ATCC 25577</strain>
    </source>
</reference>
<comment type="pathway">
    <text evidence="2 11">Amino-acid biosynthesis; L-histidine biosynthesis; L-histidine from 5-phospho-alpha-D-ribose 1-diphosphate: step 1/9.</text>
</comment>
<dbReference type="PANTHER" id="PTHR21403:SF8">
    <property type="entry name" value="ATP PHOSPHORIBOSYLTRANSFERASE"/>
    <property type="match status" value="1"/>
</dbReference>
<evidence type="ECO:0000256" key="3">
    <source>
        <dbReference type="ARBA" id="ARBA00007955"/>
    </source>
</evidence>
<dbReference type="GO" id="GO:0000287">
    <property type="term" value="F:magnesium ion binding"/>
    <property type="evidence" value="ECO:0007669"/>
    <property type="project" value="UniProtKB-UniRule"/>
</dbReference>
<comment type="similarity">
    <text evidence="3 11">Belongs to the ATP phosphoribosyltransferase family. Long subfamily.</text>
</comment>
<evidence type="ECO:0000259" key="12">
    <source>
        <dbReference type="Pfam" id="PF01634"/>
    </source>
</evidence>
<dbReference type="Pfam" id="PF01634">
    <property type="entry name" value="HisG"/>
    <property type="match status" value="1"/>
</dbReference>
<evidence type="ECO:0000256" key="11">
    <source>
        <dbReference type="HAMAP-Rule" id="MF_00079"/>
    </source>
</evidence>
<dbReference type="InterPro" id="IPR015867">
    <property type="entry name" value="N-reg_PII/ATP_PRibTrfase_C"/>
</dbReference>
<dbReference type="InterPro" id="IPR018198">
    <property type="entry name" value="ATP_PRibTrfase_CS"/>
</dbReference>
<feature type="domain" description="ATP phosphoribosyltransferase catalytic" evidence="12">
    <location>
        <begin position="70"/>
        <end position="221"/>
    </location>
</feature>
<dbReference type="PROSITE" id="PS01316">
    <property type="entry name" value="ATP_P_PHORIBOSYLTR"/>
    <property type="match status" value="1"/>
</dbReference>
<evidence type="ECO:0000256" key="10">
    <source>
        <dbReference type="ARBA" id="ARBA00024861"/>
    </source>
</evidence>
<dbReference type="InterPro" id="IPR001348">
    <property type="entry name" value="ATP_PRibTrfase_HisG"/>
</dbReference>
<dbReference type="GO" id="GO:0005737">
    <property type="term" value="C:cytoplasm"/>
    <property type="evidence" value="ECO:0007669"/>
    <property type="project" value="UniProtKB-SubCell"/>
</dbReference>
<dbReference type="AlphaFoldDB" id="G4CU07"/>
<evidence type="ECO:0000256" key="8">
    <source>
        <dbReference type="ARBA" id="ARBA00022679"/>
    </source>
</evidence>
<protein>
    <recommendedName>
        <fullName evidence="5 11">ATP phosphoribosyltransferase</fullName>
        <shortName evidence="11">ATP-PRT</shortName>
        <shortName evidence="11">ATP-PRTase</shortName>
        <ecNumber evidence="4 11">2.4.2.17</ecNumber>
    </recommendedName>
</protein>
<dbReference type="Pfam" id="PF08029">
    <property type="entry name" value="HisG_C"/>
    <property type="match status" value="1"/>
</dbReference>
<organism evidence="14 15">
    <name type="scientific">Cutibacterium avidum ATCC 25577</name>
    <dbReference type="NCBI Taxonomy" id="997355"/>
    <lineage>
        <taxon>Bacteria</taxon>
        <taxon>Bacillati</taxon>
        <taxon>Actinomycetota</taxon>
        <taxon>Actinomycetes</taxon>
        <taxon>Propionibacteriales</taxon>
        <taxon>Propionibacteriaceae</taxon>
        <taxon>Cutibacterium</taxon>
    </lineage>
</organism>
<comment type="function">
    <text evidence="10 11">Catalyzes the condensation of ATP and 5-phosphoribose 1-diphosphate to form N'-(5'-phosphoribosyl)-ATP (PR-ATP). Has a crucial role in the pathway because the rate of histidine biosynthesis seems to be controlled primarily by regulation of HisG enzymatic activity.</text>
</comment>
<dbReference type="CDD" id="cd13591">
    <property type="entry name" value="PBP2_HisGL1"/>
    <property type="match status" value="1"/>
</dbReference>
<dbReference type="PANTHER" id="PTHR21403">
    <property type="entry name" value="ATP PHOSPHORIBOSYLTRANSFERASE ATP-PRTASE"/>
    <property type="match status" value="1"/>
</dbReference>
<evidence type="ECO:0000256" key="4">
    <source>
        <dbReference type="ARBA" id="ARBA00011946"/>
    </source>
</evidence>
<evidence type="ECO:0000313" key="14">
    <source>
        <dbReference type="EMBL" id="EGY79248.1"/>
    </source>
</evidence>
<comment type="subcellular location">
    <subcellularLocation>
        <location evidence="11">Cytoplasm</location>
    </subcellularLocation>
</comment>
<dbReference type="InterPro" id="IPR013115">
    <property type="entry name" value="HisG_C"/>
</dbReference>
<evidence type="ECO:0000256" key="5">
    <source>
        <dbReference type="ARBA" id="ARBA00020998"/>
    </source>
</evidence>
<sequence length="302" mass="32554">MPGQYRHFPDFSISRGEFMSDLLRVAVPNKGALSEATSSLLTEAGYRQRSDRKDLTLVDEANGVEFFYLRPRDIAVYVGEGTLDIGITGRDLLLDSGADAAEIKGLGFGRSRFRFAAPKGPENTVEGLAGKRIATSYPGLLGSFLTTRGIDAHLIHLDGAVESSIRLGVADAIADVVETGTTLRKAGLEVFGDVILESEAVLIQRRDFTGGTTFDHFMRRIDGVQVARGYVMVDYDVPAEALGAVTELTPGLEAPTVSPLAKNGWYAVRAMVPREAVQGLMDELWDAGARAILSTELSACRL</sequence>
<keyword evidence="11" id="KW-0963">Cytoplasm</keyword>
<keyword evidence="11" id="KW-0547">Nucleotide-binding</keyword>
<evidence type="ECO:0000256" key="9">
    <source>
        <dbReference type="ARBA" id="ARBA00023102"/>
    </source>
</evidence>
<dbReference type="InterPro" id="IPR020621">
    <property type="entry name" value="ATP-PRT_HisG_long"/>
</dbReference>
<keyword evidence="9 11" id="KW-0368">Histidine biosynthesis</keyword>
<dbReference type="Gene3D" id="3.30.70.120">
    <property type="match status" value="1"/>
</dbReference>
<feature type="domain" description="Histidine biosynthesis HisG C-terminal" evidence="13">
    <location>
        <begin position="227"/>
        <end position="298"/>
    </location>
</feature>
<keyword evidence="7 11" id="KW-0328">Glycosyltransferase</keyword>
<evidence type="ECO:0000256" key="1">
    <source>
        <dbReference type="ARBA" id="ARBA00000915"/>
    </source>
</evidence>
<dbReference type="PATRIC" id="fig|997355.3.peg.13"/>
<dbReference type="EMBL" id="AGBA01000001">
    <property type="protein sequence ID" value="EGY79248.1"/>
    <property type="molecule type" value="Genomic_DNA"/>
</dbReference>
<evidence type="ECO:0000256" key="7">
    <source>
        <dbReference type="ARBA" id="ARBA00022676"/>
    </source>
</evidence>
<name>G4CU07_9ACTN</name>
<accession>G4CU07</accession>
<dbReference type="GO" id="GO:0000105">
    <property type="term" value="P:L-histidine biosynthetic process"/>
    <property type="evidence" value="ECO:0007669"/>
    <property type="project" value="UniProtKB-UniRule"/>
</dbReference>
<comment type="catalytic activity">
    <reaction evidence="1 11">
        <text>1-(5-phospho-beta-D-ribosyl)-ATP + diphosphate = 5-phospho-alpha-D-ribose 1-diphosphate + ATP</text>
        <dbReference type="Rhea" id="RHEA:18473"/>
        <dbReference type="ChEBI" id="CHEBI:30616"/>
        <dbReference type="ChEBI" id="CHEBI:33019"/>
        <dbReference type="ChEBI" id="CHEBI:58017"/>
        <dbReference type="ChEBI" id="CHEBI:73183"/>
        <dbReference type="EC" id="2.4.2.17"/>
    </reaction>
</comment>
<dbReference type="Proteomes" id="UP000005332">
    <property type="component" value="Unassembled WGS sequence"/>
</dbReference>
<comment type="activity regulation">
    <text evidence="11">Feedback inhibited by histidine.</text>
</comment>
<dbReference type="Gene3D" id="3.40.190.10">
    <property type="entry name" value="Periplasmic binding protein-like II"/>
    <property type="match status" value="2"/>
</dbReference>
<keyword evidence="15" id="KW-1185">Reference proteome</keyword>
<dbReference type="InterPro" id="IPR011322">
    <property type="entry name" value="N-reg_PII-like_a/b"/>
</dbReference>
<keyword evidence="11" id="KW-0460">Magnesium</keyword>
<dbReference type="HOGENOM" id="CLU_038115_1_1_11"/>
<dbReference type="InterPro" id="IPR013820">
    <property type="entry name" value="ATP_PRibTrfase_cat"/>
</dbReference>
<dbReference type="NCBIfam" id="TIGR00070">
    <property type="entry name" value="hisG"/>
    <property type="match status" value="1"/>
</dbReference>
<dbReference type="NCBIfam" id="TIGR03455">
    <property type="entry name" value="HisG_C-term"/>
    <property type="match status" value="1"/>
</dbReference>
<comment type="cofactor">
    <cofactor evidence="11">
        <name>Mg(2+)</name>
        <dbReference type="ChEBI" id="CHEBI:18420"/>
    </cofactor>
</comment>
<dbReference type="GO" id="GO:0005524">
    <property type="term" value="F:ATP binding"/>
    <property type="evidence" value="ECO:0007669"/>
    <property type="project" value="UniProtKB-KW"/>
</dbReference>
<dbReference type="HAMAP" id="MF_00079">
    <property type="entry name" value="HisG_Long"/>
    <property type="match status" value="1"/>
</dbReference>
<evidence type="ECO:0000256" key="2">
    <source>
        <dbReference type="ARBA" id="ARBA00004667"/>
    </source>
</evidence>
<keyword evidence="8 11" id="KW-0808">Transferase</keyword>
<dbReference type="UniPathway" id="UPA00031">
    <property type="reaction ID" value="UER00006"/>
</dbReference>
<dbReference type="GO" id="GO:0003879">
    <property type="term" value="F:ATP phosphoribosyltransferase activity"/>
    <property type="evidence" value="ECO:0007669"/>
    <property type="project" value="UniProtKB-UniRule"/>
</dbReference>
<dbReference type="SUPFAM" id="SSF53850">
    <property type="entry name" value="Periplasmic binding protein-like II"/>
    <property type="match status" value="1"/>
</dbReference>
<keyword evidence="11" id="KW-0067">ATP-binding</keyword>
<proteinExistence type="inferred from homology"/>
<comment type="caution">
    <text evidence="14">The sequence shown here is derived from an EMBL/GenBank/DDBJ whole genome shotgun (WGS) entry which is preliminary data.</text>
</comment>
<evidence type="ECO:0000256" key="6">
    <source>
        <dbReference type="ARBA" id="ARBA00022605"/>
    </source>
</evidence>
<dbReference type="SUPFAM" id="SSF54913">
    <property type="entry name" value="GlnB-like"/>
    <property type="match status" value="1"/>
</dbReference>
<dbReference type="EC" id="2.4.2.17" evidence="4 11"/>
<keyword evidence="11" id="KW-0479">Metal-binding</keyword>
<gene>
    <name evidence="11 14" type="primary">hisG</name>
    <name evidence="14" type="ORF">HMPREF9153_0013</name>
</gene>
<evidence type="ECO:0000313" key="15">
    <source>
        <dbReference type="Proteomes" id="UP000005332"/>
    </source>
</evidence>
<keyword evidence="6 11" id="KW-0028">Amino-acid biosynthesis</keyword>